<protein>
    <submittedName>
        <fullName evidence="2">Oidioi.mRNA.OKI2018_I69.chr1.g2770.t1.cds</fullName>
    </submittedName>
</protein>
<accession>A0ABN7SYI6</accession>
<dbReference type="EMBL" id="OU015566">
    <property type="protein sequence ID" value="CAG5106279.1"/>
    <property type="molecule type" value="Genomic_DNA"/>
</dbReference>
<reference evidence="2 3" key="1">
    <citation type="submission" date="2021-04" db="EMBL/GenBank/DDBJ databases">
        <authorList>
            <person name="Bliznina A."/>
        </authorList>
    </citation>
    <scope>NUCLEOTIDE SEQUENCE [LARGE SCALE GENOMIC DNA]</scope>
</reference>
<proteinExistence type="predicted"/>
<feature type="region of interest" description="Disordered" evidence="1">
    <location>
        <begin position="191"/>
        <end position="227"/>
    </location>
</feature>
<evidence type="ECO:0000313" key="3">
    <source>
        <dbReference type="Proteomes" id="UP001158576"/>
    </source>
</evidence>
<name>A0ABN7SYI6_OIKDI</name>
<organism evidence="2 3">
    <name type="scientific">Oikopleura dioica</name>
    <name type="common">Tunicate</name>
    <dbReference type="NCBI Taxonomy" id="34765"/>
    <lineage>
        <taxon>Eukaryota</taxon>
        <taxon>Metazoa</taxon>
        <taxon>Chordata</taxon>
        <taxon>Tunicata</taxon>
        <taxon>Appendicularia</taxon>
        <taxon>Copelata</taxon>
        <taxon>Oikopleuridae</taxon>
        <taxon>Oikopleura</taxon>
    </lineage>
</organism>
<sequence length="356" mass="38944">MHKDSDLARRRKAPKIANLDIPAANANVDEIPVPMAAPLPPTVGPAAGFNQWPGTTPTPLGAPYVASPYAGISVQPQVFSFPPMLNRPHVFVPGAPIGTPLPPSPFTGLHPEHTCGARLYQHPSCITPNPAYPLPAMPPSMGGSGQFYRFGPNLECQIGYTQALFNAPKVDEGAHPRQVQNYLREQREARRIGSTDALDTVGLEEPAPSTSRKRPGQPVAGPPLRRKKEPIAQSYGVVWISGRPVNVVNCGKKTIKFAKDDEVFVGYGNTLHRIPTKNPGVLITQPMLTMPDPVHKNGSDPFSVARTRMLNYFREKGAQLQDFQRELYSGEYSAIIDTPHATFCFGDARLWKKKTF</sequence>
<evidence type="ECO:0000313" key="2">
    <source>
        <dbReference type="EMBL" id="CAG5106279.1"/>
    </source>
</evidence>
<keyword evidence="3" id="KW-1185">Reference proteome</keyword>
<dbReference type="Proteomes" id="UP001158576">
    <property type="component" value="Chromosome 1"/>
</dbReference>
<evidence type="ECO:0000256" key="1">
    <source>
        <dbReference type="SAM" id="MobiDB-lite"/>
    </source>
</evidence>
<gene>
    <name evidence="2" type="ORF">OKIOD_LOCUS11535</name>
</gene>